<evidence type="ECO:0000313" key="12">
    <source>
        <dbReference type="Proteomes" id="UP000321051"/>
    </source>
</evidence>
<name>A0A510Y441_MARHA</name>
<dbReference type="Pfam" id="PF20297">
    <property type="entry name" value="MSSS"/>
    <property type="match status" value="1"/>
</dbReference>
<keyword evidence="5 7" id="KW-0694">RNA-binding</keyword>
<dbReference type="Gene3D" id="3.30.1370.110">
    <property type="match status" value="1"/>
</dbReference>
<reference evidence="11 12" key="1">
    <citation type="submission" date="2019-07" db="EMBL/GenBank/DDBJ databases">
        <title>Whole genome shotgun sequence of Marinococcus halophilus NBRC 102359.</title>
        <authorList>
            <person name="Hosoyama A."/>
            <person name="Uohara A."/>
            <person name="Ohji S."/>
            <person name="Ichikawa N."/>
        </authorList>
    </citation>
    <scope>NUCLEOTIDE SEQUENCE [LARGE SCALE GENOMIC DNA]</scope>
    <source>
        <strain evidence="11 12">NBRC 102359</strain>
    </source>
</reference>
<dbReference type="EMBL" id="BJUN01000004">
    <property type="protein sequence ID" value="GEK58098.1"/>
    <property type="molecule type" value="Genomic_DNA"/>
</dbReference>
<dbReference type="SUPFAM" id="SSF48334">
    <property type="entry name" value="DNA repair protein MutS, domain III"/>
    <property type="match status" value="1"/>
</dbReference>
<feature type="domain" description="Smr" evidence="10">
    <location>
        <begin position="711"/>
        <end position="786"/>
    </location>
</feature>
<dbReference type="Proteomes" id="UP000321051">
    <property type="component" value="Unassembled WGS sequence"/>
</dbReference>
<dbReference type="EC" id="3.6.4.-" evidence="7"/>
<dbReference type="NCBIfam" id="TIGR01069">
    <property type="entry name" value="mutS2"/>
    <property type="match status" value="1"/>
</dbReference>
<evidence type="ECO:0000256" key="9">
    <source>
        <dbReference type="SAM" id="MobiDB-lite"/>
    </source>
</evidence>
<dbReference type="InterPro" id="IPR036187">
    <property type="entry name" value="DNA_mismatch_repair_MutS_sf"/>
</dbReference>
<gene>
    <name evidence="11" type="primary">mutSB</name>
    <name evidence="7" type="synonym">mutS2</name>
    <name evidence="7" type="synonym">rqcU</name>
    <name evidence="11" type="ORF">MHA01_10030</name>
</gene>
<dbReference type="SUPFAM" id="SSF52540">
    <property type="entry name" value="P-loop containing nucleoside triphosphate hydrolases"/>
    <property type="match status" value="1"/>
</dbReference>
<dbReference type="GO" id="GO:0140664">
    <property type="term" value="F:ATP-dependent DNA damage sensor activity"/>
    <property type="evidence" value="ECO:0007669"/>
    <property type="project" value="InterPro"/>
</dbReference>
<dbReference type="Gene3D" id="3.40.50.300">
    <property type="entry name" value="P-loop containing nucleotide triphosphate hydrolases"/>
    <property type="match status" value="1"/>
</dbReference>
<evidence type="ECO:0000256" key="1">
    <source>
        <dbReference type="ARBA" id="ARBA00022730"/>
    </source>
</evidence>
<feature type="region of interest" description="Disordered" evidence="9">
    <location>
        <begin position="684"/>
        <end position="715"/>
    </location>
</feature>
<dbReference type="Pfam" id="PF00488">
    <property type="entry name" value="MutS_V"/>
    <property type="match status" value="1"/>
</dbReference>
<keyword evidence="3 7" id="KW-0378">Hydrolase</keyword>
<evidence type="ECO:0000256" key="8">
    <source>
        <dbReference type="SAM" id="Coils"/>
    </source>
</evidence>
<dbReference type="InterPro" id="IPR046893">
    <property type="entry name" value="MSSS"/>
</dbReference>
<dbReference type="SMART" id="SM00463">
    <property type="entry name" value="SMR"/>
    <property type="match status" value="1"/>
</dbReference>
<dbReference type="InterPro" id="IPR027417">
    <property type="entry name" value="P-loop_NTPase"/>
</dbReference>
<dbReference type="PROSITE" id="PS50828">
    <property type="entry name" value="SMR"/>
    <property type="match status" value="1"/>
</dbReference>
<feature type="compositionally biased region" description="Basic and acidic residues" evidence="9">
    <location>
        <begin position="684"/>
        <end position="696"/>
    </location>
</feature>
<keyword evidence="7" id="KW-0540">Nuclease</keyword>
<evidence type="ECO:0000313" key="11">
    <source>
        <dbReference type="EMBL" id="GEK58098.1"/>
    </source>
</evidence>
<feature type="coiled-coil region" evidence="8">
    <location>
        <begin position="235"/>
        <end position="262"/>
    </location>
</feature>
<dbReference type="SMART" id="SM00534">
    <property type="entry name" value="MUTSac"/>
    <property type="match status" value="1"/>
</dbReference>
<dbReference type="GO" id="GO:0019843">
    <property type="term" value="F:rRNA binding"/>
    <property type="evidence" value="ECO:0007669"/>
    <property type="project" value="UniProtKB-UniRule"/>
</dbReference>
<keyword evidence="12" id="KW-1185">Reference proteome</keyword>
<evidence type="ECO:0000256" key="4">
    <source>
        <dbReference type="ARBA" id="ARBA00022840"/>
    </source>
</evidence>
<comment type="function">
    <text evidence="7">Acts as a ribosome collision sensor, splitting the ribosome into its 2 subunits. Detects stalled/collided 70S ribosomes which it binds and splits by an ATP-hydrolysis driven conformational change. Acts upstream of the ribosome quality control system (RQC), a ribosome-associated complex that mediates the extraction of incompletely synthesized nascent chains from stalled ribosomes and their subsequent degradation. Probably generates substrates for RQC.</text>
</comment>
<evidence type="ECO:0000256" key="2">
    <source>
        <dbReference type="ARBA" id="ARBA00022741"/>
    </source>
</evidence>
<dbReference type="PANTHER" id="PTHR48466:SF2">
    <property type="entry name" value="OS10G0509000 PROTEIN"/>
    <property type="match status" value="1"/>
</dbReference>
<dbReference type="EC" id="3.1.-.-" evidence="7"/>
<dbReference type="GO" id="GO:0005524">
    <property type="term" value="F:ATP binding"/>
    <property type="evidence" value="ECO:0007669"/>
    <property type="project" value="UniProtKB-UniRule"/>
</dbReference>
<dbReference type="PANTHER" id="PTHR48466">
    <property type="entry name" value="OS10G0509000 PROTEIN-RELATED"/>
    <property type="match status" value="1"/>
</dbReference>
<dbReference type="FunFam" id="3.40.50.300:FF:000830">
    <property type="entry name" value="Endonuclease MutS2"/>
    <property type="match status" value="1"/>
</dbReference>
<organism evidence="11 12">
    <name type="scientific">Marinococcus halophilus</name>
    <dbReference type="NCBI Taxonomy" id="1371"/>
    <lineage>
        <taxon>Bacteria</taxon>
        <taxon>Bacillati</taxon>
        <taxon>Bacillota</taxon>
        <taxon>Bacilli</taxon>
        <taxon>Bacillales</taxon>
        <taxon>Bacillaceae</taxon>
        <taxon>Marinococcus</taxon>
    </lineage>
</organism>
<keyword evidence="1 7" id="KW-0699">rRNA-binding</keyword>
<dbReference type="InterPro" id="IPR005747">
    <property type="entry name" value="MutS2"/>
</dbReference>
<dbReference type="GO" id="GO:0043023">
    <property type="term" value="F:ribosomal large subunit binding"/>
    <property type="evidence" value="ECO:0007669"/>
    <property type="project" value="UniProtKB-UniRule"/>
</dbReference>
<dbReference type="SUPFAM" id="SSF160443">
    <property type="entry name" value="SMR domain-like"/>
    <property type="match status" value="1"/>
</dbReference>
<dbReference type="InterPro" id="IPR045076">
    <property type="entry name" value="MutS"/>
</dbReference>
<dbReference type="CDD" id="cd03280">
    <property type="entry name" value="ABC_MutS2"/>
    <property type="match status" value="1"/>
</dbReference>
<keyword evidence="4 7" id="KW-0067">ATP-binding</keyword>
<proteinExistence type="inferred from homology"/>
<comment type="similarity">
    <text evidence="7">Belongs to the DNA mismatch repair MutS family. MutS2 subfamily.</text>
</comment>
<dbReference type="InterPro" id="IPR036063">
    <property type="entry name" value="Smr_dom_sf"/>
</dbReference>
<evidence type="ECO:0000256" key="6">
    <source>
        <dbReference type="ARBA" id="ARBA00023125"/>
    </source>
</evidence>
<comment type="function">
    <text evidence="7">Endonuclease that is involved in the suppression of homologous recombination and thus may have a key role in the control of bacterial genetic diversity.</text>
</comment>
<protein>
    <recommendedName>
        <fullName evidence="7">Endonuclease MutS2</fullName>
        <ecNumber evidence="7">3.1.-.-</ecNumber>
    </recommendedName>
    <alternativeName>
        <fullName evidence="7">Ribosome-associated protein quality control-upstream factor</fullName>
        <shortName evidence="7">RQC-upstream factor</shortName>
        <shortName evidence="7">RqcU</shortName>
        <ecNumber evidence="7">3.6.4.-</ecNumber>
    </alternativeName>
</protein>
<dbReference type="STRING" id="1371.GCA_900166605_02020"/>
<keyword evidence="8" id="KW-0175">Coiled coil</keyword>
<dbReference type="GO" id="GO:0045910">
    <property type="term" value="P:negative regulation of DNA recombination"/>
    <property type="evidence" value="ECO:0007669"/>
    <property type="project" value="InterPro"/>
</dbReference>
<dbReference type="GO" id="GO:0006298">
    <property type="term" value="P:mismatch repair"/>
    <property type="evidence" value="ECO:0007669"/>
    <property type="project" value="InterPro"/>
</dbReference>
<dbReference type="SMART" id="SM00533">
    <property type="entry name" value="MUTSd"/>
    <property type="match status" value="1"/>
</dbReference>
<keyword evidence="2 7" id="KW-0547">Nucleotide-binding</keyword>
<dbReference type="AlphaFoldDB" id="A0A510Y441"/>
<keyword evidence="7 11" id="KW-0255">Endonuclease</keyword>
<keyword evidence="6 7" id="KW-0238">DNA-binding</keyword>
<dbReference type="GO" id="GO:0004519">
    <property type="term" value="F:endonuclease activity"/>
    <property type="evidence" value="ECO:0007669"/>
    <property type="project" value="UniProtKB-UniRule"/>
</dbReference>
<dbReference type="InterPro" id="IPR007696">
    <property type="entry name" value="DNA_mismatch_repair_MutS_core"/>
</dbReference>
<dbReference type="Pfam" id="PF01713">
    <property type="entry name" value="Smr"/>
    <property type="match status" value="1"/>
</dbReference>
<evidence type="ECO:0000259" key="10">
    <source>
        <dbReference type="PROSITE" id="PS50828"/>
    </source>
</evidence>
<comment type="caution">
    <text evidence="11">The sequence shown here is derived from an EMBL/GenBank/DDBJ whole genome shotgun (WGS) entry which is preliminary data.</text>
</comment>
<evidence type="ECO:0000256" key="3">
    <source>
        <dbReference type="ARBA" id="ARBA00022801"/>
    </source>
</evidence>
<dbReference type="HAMAP" id="MF_00092">
    <property type="entry name" value="MutS2"/>
    <property type="match status" value="1"/>
</dbReference>
<evidence type="ECO:0000256" key="7">
    <source>
        <dbReference type="HAMAP-Rule" id="MF_00092"/>
    </source>
</evidence>
<dbReference type="PROSITE" id="PS00486">
    <property type="entry name" value="DNA_MISMATCH_REPAIR_2"/>
    <property type="match status" value="1"/>
</dbReference>
<feature type="binding site" evidence="7">
    <location>
        <begin position="336"/>
        <end position="343"/>
    </location>
    <ligand>
        <name>ATP</name>
        <dbReference type="ChEBI" id="CHEBI:30616"/>
    </ligand>
</feature>
<dbReference type="PIRSF" id="PIRSF005814">
    <property type="entry name" value="MutS_YshD"/>
    <property type="match status" value="1"/>
</dbReference>
<feature type="region of interest" description="Disordered" evidence="9">
    <location>
        <begin position="763"/>
        <end position="786"/>
    </location>
</feature>
<accession>A0A510Y441</accession>
<dbReference type="InterPro" id="IPR000432">
    <property type="entry name" value="DNA_mismatch_repair_MutS_C"/>
</dbReference>
<dbReference type="GO" id="GO:0030983">
    <property type="term" value="F:mismatched DNA binding"/>
    <property type="evidence" value="ECO:0007669"/>
    <property type="project" value="InterPro"/>
</dbReference>
<dbReference type="GO" id="GO:0016887">
    <property type="term" value="F:ATP hydrolysis activity"/>
    <property type="evidence" value="ECO:0007669"/>
    <property type="project" value="InterPro"/>
</dbReference>
<dbReference type="InterPro" id="IPR002625">
    <property type="entry name" value="Smr_dom"/>
</dbReference>
<comment type="subunit">
    <text evidence="7">Homodimer. Binds to stalled ribosomes, contacting rRNA.</text>
</comment>
<sequence>MVNDRTLRVLEYEKMKEQLQAHAGSTLAKERIEQLHPYRELGEAKEAQNFTAEAAKVIRLRGQAPLGGIRQIHAHVRRAQIGGMLNAGELNEVSDTLYAGRRIRSFILDMTEETVDLPLLEGLVRQIVTLPEIEKQIRDCIDENGVVLDSASSALRGLRQQMRSLESSVRSKLEQYTRSPDQQKRLSDSIVTIRNDRYVLPVKQEYRSSFGGIVHDQSSTGATLFIEPQAVVSMNNELREARVKEQREIERILQELSSYIAEDGEEILVNMNTLTELDFTFAKAYYARDQKAVQPELNDEGRFRFMEARHPLIDPEEMVPLDLELGDEFGTLVITGPNTGGKTVTLKTAGLLTLMAQSGLFVLAEEEAEAAVFSKVFADIGDEQSIEQSLSTFSSHMTNIVDIVKQVDSNSFVLFDEIGAGTDPEEGSALAVSILDYVQEAGGKLIATTHYSELKGYAYNRAGVMNASVEFDVETLRPTYRLLVGVPGRSNAFAISRQIGLPDAIISNAEKEMSTDTKQVETMIASLDEQRKETESVWQEADDLRQEAARLWQELNNAWNEVLQKRDQIIANAEGKAKNEVDKAKAQAEEIIAELKEMQKEGAEIKEHRLIEARRQMEQAAPAMTKKQKQVKQKAQKERTFEVGDEVKVLRFGQRGHIVEKVNDNEFQVQLGIMKMTAKPEEMEKLKSEPAKEPKRQVSTTSTAAPARPELDLRGERYEDAVQRLEKYLDEVVLAGYREVHIIHGKGTGALRKGVKEYLRNHPSIKSTRDGGMNEGGIGNTVAELK</sequence>
<evidence type="ECO:0000256" key="5">
    <source>
        <dbReference type="ARBA" id="ARBA00022884"/>
    </source>
</evidence>
<feature type="coiled-coil region" evidence="8">
    <location>
        <begin position="570"/>
        <end position="608"/>
    </location>
</feature>
<dbReference type="CDD" id="cd06503">
    <property type="entry name" value="ATP-synt_Fo_b"/>
    <property type="match status" value="1"/>
</dbReference>
<dbReference type="GO" id="GO:0072344">
    <property type="term" value="P:rescue of stalled ribosome"/>
    <property type="evidence" value="ECO:0007669"/>
    <property type="project" value="UniProtKB-UniRule"/>
</dbReference>
<feature type="coiled-coil region" evidence="8">
    <location>
        <begin position="148"/>
        <end position="175"/>
    </location>
</feature>